<evidence type="ECO:0000259" key="8">
    <source>
        <dbReference type="Pfam" id="PF03176"/>
    </source>
</evidence>
<comment type="similarity">
    <text evidence="2">Belongs to the resistance-nodulation-cell division (RND) (TC 2.A.6) family. MmpL subfamily.</text>
</comment>
<dbReference type="PANTHER" id="PTHR33406:SF11">
    <property type="entry name" value="MEMBRANE PROTEIN SCO6666-RELATED"/>
    <property type="match status" value="1"/>
</dbReference>
<evidence type="ECO:0000256" key="5">
    <source>
        <dbReference type="ARBA" id="ARBA00022989"/>
    </source>
</evidence>
<feature type="transmembrane region" description="Helical" evidence="7">
    <location>
        <begin position="622"/>
        <end position="645"/>
    </location>
</feature>
<name>A0A6J4I4W7_9ACTN</name>
<protein>
    <recommendedName>
        <fullName evidence="8">Membrane transport protein MMPL domain-containing protein</fullName>
    </recommendedName>
</protein>
<feature type="domain" description="Membrane transport protein MMPL" evidence="8">
    <location>
        <begin position="45"/>
        <end position="369"/>
    </location>
</feature>
<dbReference type="EMBL" id="CADCTP010000135">
    <property type="protein sequence ID" value="CAA9241583.1"/>
    <property type="molecule type" value="Genomic_DNA"/>
</dbReference>
<proteinExistence type="inferred from homology"/>
<reference evidence="9" key="1">
    <citation type="submission" date="2020-02" db="EMBL/GenBank/DDBJ databases">
        <authorList>
            <person name="Meier V. D."/>
        </authorList>
    </citation>
    <scope>NUCLEOTIDE SEQUENCE</scope>
    <source>
        <strain evidence="9">AVDCRST_MAG41</strain>
    </source>
</reference>
<evidence type="ECO:0000256" key="4">
    <source>
        <dbReference type="ARBA" id="ARBA00022692"/>
    </source>
</evidence>
<gene>
    <name evidence="9" type="ORF">AVDCRST_MAG41-1447</name>
</gene>
<keyword evidence="4 7" id="KW-0812">Transmembrane</keyword>
<feature type="domain" description="Membrane transport protein MMPL" evidence="8">
    <location>
        <begin position="431"/>
        <end position="694"/>
    </location>
</feature>
<dbReference type="InterPro" id="IPR050545">
    <property type="entry name" value="Mycobact_MmpL"/>
</dbReference>
<dbReference type="Pfam" id="PF03176">
    <property type="entry name" value="MMPL"/>
    <property type="match status" value="2"/>
</dbReference>
<comment type="subcellular location">
    <subcellularLocation>
        <location evidence="1">Cell membrane</location>
        <topology evidence="1">Multi-pass membrane protein</topology>
    </subcellularLocation>
</comment>
<evidence type="ECO:0000256" key="1">
    <source>
        <dbReference type="ARBA" id="ARBA00004651"/>
    </source>
</evidence>
<feature type="transmembrane region" description="Helical" evidence="7">
    <location>
        <begin position="543"/>
        <end position="562"/>
    </location>
</feature>
<accession>A0A6J4I4W7</accession>
<evidence type="ECO:0000256" key="7">
    <source>
        <dbReference type="SAM" id="Phobius"/>
    </source>
</evidence>
<dbReference type="AlphaFoldDB" id="A0A6J4I4W7"/>
<dbReference type="SUPFAM" id="SSF82866">
    <property type="entry name" value="Multidrug efflux transporter AcrB transmembrane domain"/>
    <property type="match status" value="2"/>
</dbReference>
<organism evidence="9">
    <name type="scientific">uncultured Mycobacteriales bacterium</name>
    <dbReference type="NCBI Taxonomy" id="581187"/>
    <lineage>
        <taxon>Bacteria</taxon>
        <taxon>Bacillati</taxon>
        <taxon>Actinomycetota</taxon>
        <taxon>Actinomycetes</taxon>
        <taxon>Mycobacteriales</taxon>
        <taxon>environmental samples</taxon>
    </lineage>
</organism>
<dbReference type="InterPro" id="IPR004869">
    <property type="entry name" value="MMPL_dom"/>
</dbReference>
<dbReference type="GO" id="GO:0005886">
    <property type="term" value="C:plasma membrane"/>
    <property type="evidence" value="ECO:0007669"/>
    <property type="project" value="UniProtKB-SubCell"/>
</dbReference>
<feature type="transmembrane region" description="Helical" evidence="7">
    <location>
        <begin position="582"/>
        <end position="601"/>
    </location>
</feature>
<evidence type="ECO:0000256" key="2">
    <source>
        <dbReference type="ARBA" id="ARBA00010157"/>
    </source>
</evidence>
<feature type="transmembrane region" description="Helical" evidence="7">
    <location>
        <begin position="179"/>
        <end position="198"/>
    </location>
</feature>
<feature type="transmembrane region" description="Helical" evidence="7">
    <location>
        <begin position="651"/>
        <end position="674"/>
    </location>
</feature>
<dbReference type="PANTHER" id="PTHR33406">
    <property type="entry name" value="MEMBRANE PROTEIN MJ1562-RELATED"/>
    <property type="match status" value="1"/>
</dbReference>
<evidence type="ECO:0000256" key="3">
    <source>
        <dbReference type="ARBA" id="ARBA00022475"/>
    </source>
</evidence>
<feature type="transmembrane region" description="Helical" evidence="7">
    <location>
        <begin position="229"/>
        <end position="251"/>
    </location>
</feature>
<feature type="transmembrane region" description="Helical" evidence="7">
    <location>
        <begin position="278"/>
        <end position="299"/>
    </location>
</feature>
<feature type="transmembrane region" description="Helical" evidence="7">
    <location>
        <begin position="368"/>
        <end position="393"/>
    </location>
</feature>
<feature type="transmembrane region" description="Helical" evidence="7">
    <location>
        <begin position="305"/>
        <end position="330"/>
    </location>
</feature>
<sequence length="729" mass="75597">MFATLGRFTYRRRRWVLALAVAFLAFAGVWGTGVIGALTSEQSGDPDSESARAAAVAAAALGRDDADVVVLWTSPDRVVEDPAFRRAVTGTLAALPAEHVERTVSWFDTGAPALVSADRRSTYAVLGLRGADEGAREDALEAIEDRLDAPGLETRVGGTVTVGRDITERVGEDIARAELLSMPVLLILLVLVFGGVVAAGLPLAIGVLAVLGAFTALRLATMVTEVSIFSLNVVTILGLGLAIDYGLFIVGRFREELGRGRTPHDAVVVTMSTAGRTVAVSGLTVAVALAGLLVFPQVFLRSMGLGGIAAVLVAVVAALTVLPALLAVLGHRVDALPVRRRRTRTRPYAGVESGAWARLAHSVMRRPVLYATGVVAVLLALGTPFLGVTFGGIDARSLPVGTESRQVAEAVQRDFPGGTTSPVEAVLTGADPAAVARWAEAARSLDGVTAATVTGQAGDTARVSLAYAGDAQSGAARDLVDRVRALPAPAGAEVLVGGTTAELSDLLSSLGGLLPVMALIVAGSTFVLLFLAFGSVVLPIKALVMNVLSLTASFGVVVWIFQDGNLSGLLAFTPTGTLEATQPILVLAIVFGLSTDYEVFLMSRIREEYLRTGDNTAAVAAGLQRTGAVVTSAALLLVVVIGAFSLSGITFIKLIGVAMAVAVVLDATVVRALLVPATMRLLGRWNWWAPAPLRRLHDRIGFDESGAEAAGTLPVGEPGNRRDVAAVGR</sequence>
<keyword evidence="6 7" id="KW-0472">Membrane</keyword>
<feature type="transmembrane region" description="Helical" evidence="7">
    <location>
        <begin position="513"/>
        <end position="536"/>
    </location>
</feature>
<evidence type="ECO:0000313" key="9">
    <source>
        <dbReference type="EMBL" id="CAA9241583.1"/>
    </source>
</evidence>
<keyword evidence="5 7" id="KW-1133">Transmembrane helix</keyword>
<evidence type="ECO:0000256" key="6">
    <source>
        <dbReference type="ARBA" id="ARBA00023136"/>
    </source>
</evidence>
<keyword evidence="3" id="KW-1003">Cell membrane</keyword>
<dbReference type="Gene3D" id="1.20.1640.10">
    <property type="entry name" value="Multidrug efflux transporter AcrB transmembrane domain"/>
    <property type="match status" value="2"/>
</dbReference>